<dbReference type="PROSITE" id="PS50893">
    <property type="entry name" value="ABC_TRANSPORTER_2"/>
    <property type="match status" value="1"/>
</dbReference>
<feature type="domain" description="ABC transporter" evidence="5">
    <location>
        <begin position="1"/>
        <end position="228"/>
    </location>
</feature>
<comment type="caution">
    <text evidence="6">The sequence shown here is derived from an EMBL/GenBank/DDBJ whole genome shotgun (WGS) entry which is preliminary data.</text>
</comment>
<evidence type="ECO:0000256" key="4">
    <source>
        <dbReference type="ARBA" id="ARBA00022840"/>
    </source>
</evidence>
<dbReference type="InterPro" id="IPR003439">
    <property type="entry name" value="ABC_transporter-like_ATP-bd"/>
</dbReference>
<keyword evidence="4 6" id="KW-0067">ATP-binding</keyword>
<dbReference type="GO" id="GO:0016887">
    <property type="term" value="F:ATP hydrolysis activity"/>
    <property type="evidence" value="ECO:0007669"/>
    <property type="project" value="InterPro"/>
</dbReference>
<proteinExistence type="inferred from homology"/>
<protein>
    <submittedName>
        <fullName evidence="6">ABC transporter ATP-binding protein</fullName>
    </submittedName>
</protein>
<gene>
    <name evidence="6" type="ORF">DHW61_12735</name>
</gene>
<accession>A0A3D2X815</accession>
<keyword evidence="2" id="KW-0813">Transport</keyword>
<dbReference type="SMART" id="SM00382">
    <property type="entry name" value="AAA"/>
    <property type="match status" value="1"/>
</dbReference>
<evidence type="ECO:0000313" key="6">
    <source>
        <dbReference type="EMBL" id="HCL03252.1"/>
    </source>
</evidence>
<organism evidence="6 7">
    <name type="scientific">Lachnoclostridium phytofermentans</name>
    <dbReference type="NCBI Taxonomy" id="66219"/>
    <lineage>
        <taxon>Bacteria</taxon>
        <taxon>Bacillati</taxon>
        <taxon>Bacillota</taxon>
        <taxon>Clostridia</taxon>
        <taxon>Lachnospirales</taxon>
        <taxon>Lachnospiraceae</taxon>
    </lineage>
</organism>
<evidence type="ECO:0000259" key="5">
    <source>
        <dbReference type="PROSITE" id="PS50893"/>
    </source>
</evidence>
<evidence type="ECO:0000256" key="2">
    <source>
        <dbReference type="ARBA" id="ARBA00022448"/>
    </source>
</evidence>
<dbReference type="Proteomes" id="UP000262969">
    <property type="component" value="Unassembled WGS sequence"/>
</dbReference>
<dbReference type="PANTHER" id="PTHR42734">
    <property type="entry name" value="METAL TRANSPORT SYSTEM ATP-BINDING PROTEIN TM_0124-RELATED"/>
    <property type="match status" value="1"/>
</dbReference>
<dbReference type="Pfam" id="PF00005">
    <property type="entry name" value="ABC_tran"/>
    <property type="match status" value="1"/>
</dbReference>
<evidence type="ECO:0000256" key="1">
    <source>
        <dbReference type="ARBA" id="ARBA00005417"/>
    </source>
</evidence>
<reference evidence="6 7" key="1">
    <citation type="journal article" date="2018" name="Nat. Biotechnol.">
        <title>A standardized bacterial taxonomy based on genome phylogeny substantially revises the tree of life.</title>
        <authorList>
            <person name="Parks D.H."/>
            <person name="Chuvochina M."/>
            <person name="Waite D.W."/>
            <person name="Rinke C."/>
            <person name="Skarshewski A."/>
            <person name="Chaumeil P.A."/>
            <person name="Hugenholtz P."/>
        </authorList>
    </citation>
    <scope>NUCLEOTIDE SEQUENCE [LARGE SCALE GENOMIC DNA]</scope>
    <source>
        <strain evidence="6">UBA11728</strain>
    </source>
</reference>
<comment type="similarity">
    <text evidence="1">Belongs to the ABC transporter superfamily.</text>
</comment>
<dbReference type="EMBL" id="DPVV01000430">
    <property type="protein sequence ID" value="HCL03252.1"/>
    <property type="molecule type" value="Genomic_DNA"/>
</dbReference>
<dbReference type="SUPFAM" id="SSF52540">
    <property type="entry name" value="P-loop containing nucleoside triphosphate hydrolases"/>
    <property type="match status" value="1"/>
</dbReference>
<dbReference type="PANTHER" id="PTHR42734:SF17">
    <property type="entry name" value="METAL TRANSPORT SYSTEM ATP-BINDING PROTEIN TM_0124-RELATED"/>
    <property type="match status" value="1"/>
</dbReference>
<evidence type="ECO:0000256" key="3">
    <source>
        <dbReference type="ARBA" id="ARBA00022741"/>
    </source>
</evidence>
<dbReference type="InterPro" id="IPR050153">
    <property type="entry name" value="Metal_Ion_Import_ABC"/>
</dbReference>
<dbReference type="InterPro" id="IPR003593">
    <property type="entry name" value="AAA+_ATPase"/>
</dbReference>
<keyword evidence="3" id="KW-0547">Nucleotide-binding</keyword>
<dbReference type="GO" id="GO:0005524">
    <property type="term" value="F:ATP binding"/>
    <property type="evidence" value="ECO:0007669"/>
    <property type="project" value="UniProtKB-KW"/>
</dbReference>
<dbReference type="Gene3D" id="3.40.50.300">
    <property type="entry name" value="P-loop containing nucleotide triphosphate hydrolases"/>
    <property type="match status" value="1"/>
</dbReference>
<dbReference type="InterPro" id="IPR027417">
    <property type="entry name" value="P-loop_NTPase"/>
</dbReference>
<sequence length="229" mass="25905">MNNIGVTIGKTTIIEHINLHIHCGKLTVIIGKNGAGKSTLIKAILGELKHEGTIEFKDMKNNTLPKMTVGYVPQSLNVEKNTPTSVYDMFAGFIDRRPVFLPRKKRLYEDIKEKLRFFEAQDLIDKRVCDLSGGELQRVMLSIACTPTPNLLLLDEPVSGIDRNGMELFYKNIAMLKNNYDCAFILVSHDLKFVEKYADYVILLDKHILKEGTPKEVLSSKEFKEVFGA</sequence>
<dbReference type="AlphaFoldDB" id="A0A3D2X815"/>
<evidence type="ECO:0000313" key="7">
    <source>
        <dbReference type="Proteomes" id="UP000262969"/>
    </source>
</evidence>
<name>A0A3D2X815_9FIRM</name>